<proteinExistence type="predicted"/>
<dbReference type="Proteomes" id="UP001240984">
    <property type="component" value="Unassembled WGS sequence"/>
</dbReference>
<gene>
    <name evidence="2" type="ORF">J2S43_006820</name>
</gene>
<protein>
    <submittedName>
        <fullName evidence="2">Uncharacterized protein</fullName>
    </submittedName>
</protein>
<organism evidence="2 3">
    <name type="scientific">Catenuloplanes nepalensis</name>
    <dbReference type="NCBI Taxonomy" id="587533"/>
    <lineage>
        <taxon>Bacteria</taxon>
        <taxon>Bacillati</taxon>
        <taxon>Actinomycetota</taxon>
        <taxon>Actinomycetes</taxon>
        <taxon>Micromonosporales</taxon>
        <taxon>Micromonosporaceae</taxon>
        <taxon>Catenuloplanes</taxon>
    </lineage>
</organism>
<dbReference type="RefSeq" id="WP_306836108.1">
    <property type="nucleotide sequence ID" value="NZ_JAUSRA010000001.1"/>
</dbReference>
<keyword evidence="3" id="KW-1185">Reference proteome</keyword>
<evidence type="ECO:0000313" key="3">
    <source>
        <dbReference type="Proteomes" id="UP001240984"/>
    </source>
</evidence>
<reference evidence="2 3" key="1">
    <citation type="submission" date="2023-07" db="EMBL/GenBank/DDBJ databases">
        <title>Sequencing the genomes of 1000 actinobacteria strains.</title>
        <authorList>
            <person name="Klenk H.-P."/>
        </authorList>
    </citation>
    <scope>NUCLEOTIDE SEQUENCE [LARGE SCALE GENOMIC DNA]</scope>
    <source>
        <strain evidence="2 3">DSM 44710</strain>
    </source>
</reference>
<evidence type="ECO:0000313" key="2">
    <source>
        <dbReference type="EMBL" id="MDP9798308.1"/>
    </source>
</evidence>
<name>A0ABT9N3M5_9ACTN</name>
<accession>A0ABT9N3M5</accession>
<dbReference type="EMBL" id="JAUSRA010000001">
    <property type="protein sequence ID" value="MDP9798308.1"/>
    <property type="molecule type" value="Genomic_DNA"/>
</dbReference>
<sequence>MARKNVNRASGNDSVDIQVGRVAESRTSKDKSKDKPTPGESGEMRNTNVTRGNARVGVQADTVSGPIVIRF</sequence>
<feature type="compositionally biased region" description="Basic and acidic residues" evidence="1">
    <location>
        <begin position="23"/>
        <end position="37"/>
    </location>
</feature>
<evidence type="ECO:0000256" key="1">
    <source>
        <dbReference type="SAM" id="MobiDB-lite"/>
    </source>
</evidence>
<feature type="region of interest" description="Disordered" evidence="1">
    <location>
        <begin position="1"/>
        <end position="58"/>
    </location>
</feature>
<comment type="caution">
    <text evidence="2">The sequence shown here is derived from an EMBL/GenBank/DDBJ whole genome shotgun (WGS) entry which is preliminary data.</text>
</comment>